<evidence type="ECO:0000313" key="2">
    <source>
        <dbReference type="EMBL" id="SMX45599.1"/>
    </source>
</evidence>
<reference evidence="3" key="1">
    <citation type="submission" date="2017-05" db="EMBL/GenBank/DDBJ databases">
        <authorList>
            <person name="Rodrigo-Torres L."/>
            <person name="Arahal R. D."/>
            <person name="Lucena T."/>
        </authorList>
    </citation>
    <scope>NUCLEOTIDE SEQUENCE [LARGE SCALE GENOMIC DNA]</scope>
    <source>
        <strain evidence="3">CECT 8868</strain>
    </source>
</reference>
<dbReference type="RefSeq" id="WP_093997669.1">
    <property type="nucleotide sequence ID" value="NZ_FXYD01000009.1"/>
</dbReference>
<feature type="compositionally biased region" description="Basic and acidic residues" evidence="1">
    <location>
        <begin position="16"/>
        <end position="38"/>
    </location>
</feature>
<proteinExistence type="predicted"/>
<organism evidence="2 3">
    <name type="scientific">Octadecabacter ascidiaceicola</name>
    <dbReference type="NCBI Taxonomy" id="1655543"/>
    <lineage>
        <taxon>Bacteria</taxon>
        <taxon>Pseudomonadati</taxon>
        <taxon>Pseudomonadota</taxon>
        <taxon>Alphaproteobacteria</taxon>
        <taxon>Rhodobacterales</taxon>
        <taxon>Roseobacteraceae</taxon>
        <taxon>Octadecabacter</taxon>
    </lineage>
</organism>
<dbReference type="AlphaFoldDB" id="A0A238KRZ3"/>
<protein>
    <submittedName>
        <fullName evidence="2">Uncharacterized protein</fullName>
    </submittedName>
</protein>
<feature type="region of interest" description="Disordered" evidence="1">
    <location>
        <begin position="1"/>
        <end position="83"/>
    </location>
</feature>
<sequence length="231" mass="27321">MIDDLGRRLSHQASQQREKDRQADARLDRQQQHREWLENSRVLNRAREQQRKDDTRAVELEQKRQDSLAGQAEKAAISRDEQEEITHREQSLQLIGAHIYRQNLEADFDHLVNVKNVEVQEHDLITGIDTRNRLTTDNNTARNQRREIREHTKAYIRERLTDFYLAEAAKVTAQQNQERTIKAESAARIREKWTDNDIRKDFELFMAELAQKTKAWQTSDIEGVLRKLNEA</sequence>
<evidence type="ECO:0000256" key="1">
    <source>
        <dbReference type="SAM" id="MobiDB-lite"/>
    </source>
</evidence>
<gene>
    <name evidence="2" type="ORF">OCA8868_03335</name>
</gene>
<feature type="compositionally biased region" description="Basic and acidic residues" evidence="1">
    <location>
        <begin position="45"/>
        <end position="66"/>
    </location>
</feature>
<accession>A0A238KRZ3</accession>
<dbReference type="Proteomes" id="UP000203464">
    <property type="component" value="Unassembled WGS sequence"/>
</dbReference>
<dbReference type="EMBL" id="FXYD01000009">
    <property type="protein sequence ID" value="SMX45599.1"/>
    <property type="molecule type" value="Genomic_DNA"/>
</dbReference>
<evidence type="ECO:0000313" key="3">
    <source>
        <dbReference type="Proteomes" id="UP000203464"/>
    </source>
</evidence>
<keyword evidence="3" id="KW-1185">Reference proteome</keyword>
<name>A0A238KRZ3_9RHOB</name>